<name>A0AAW4AXV3_VIBAN</name>
<dbReference type="AlphaFoldDB" id="A0AAW4AXV3"/>
<organism evidence="1 2">
    <name type="scientific">Vibrio anguillarum</name>
    <name type="common">Listonella anguillarum</name>
    <dbReference type="NCBI Taxonomy" id="55601"/>
    <lineage>
        <taxon>Bacteria</taxon>
        <taxon>Pseudomonadati</taxon>
        <taxon>Pseudomonadota</taxon>
        <taxon>Gammaproteobacteria</taxon>
        <taxon>Vibrionales</taxon>
        <taxon>Vibrionaceae</taxon>
        <taxon>Vibrio</taxon>
    </lineage>
</organism>
<evidence type="ECO:0000313" key="1">
    <source>
        <dbReference type="EMBL" id="MBF4273982.1"/>
    </source>
</evidence>
<protein>
    <submittedName>
        <fullName evidence="1">Uncharacterized protein</fullName>
    </submittedName>
</protein>
<gene>
    <name evidence="1" type="ORF">EAY07_18550</name>
</gene>
<dbReference type="Proteomes" id="UP000722957">
    <property type="component" value="Unassembled WGS sequence"/>
</dbReference>
<dbReference type="KEGG" id="vau:VANGNB10_cI1194"/>
<comment type="caution">
    <text evidence="1">The sequence shown here is derived from an EMBL/GenBank/DDBJ whole genome shotgun (WGS) entry which is preliminary data.</text>
</comment>
<dbReference type="RefSeq" id="WP_013856976.1">
    <property type="nucleotide sequence ID" value="NZ_CP020534.1"/>
</dbReference>
<accession>A0AAW4AXV3</accession>
<reference evidence="1 2" key="1">
    <citation type="journal article" date="2021" name="PeerJ">
        <title>Analysis of 44 Vibrio anguillarum genomes reveals high genetic diversity.</title>
        <authorList>
            <person name="Hansen M.J."/>
            <person name="Dalsgaard I."/>
        </authorList>
    </citation>
    <scope>NUCLEOTIDE SEQUENCE [LARGE SCALE GENOMIC DNA]</scope>
    <source>
        <strain evidence="1 2">17-16730-2A</strain>
    </source>
</reference>
<sequence length="257" mass="29454">MLCIGIIGNYSGHLSGAEQVQETALPNGIFVIDCSHPETLTSGKIIYYPRSGSKVDIEPEFVIRCQVSYEQGKVSALMPKQLTIGNDFTIRELTGSNKIDQRKSWGECSKGINHYWWDVLRLSPSNYGENLKLISYIERDGDFYLATPEVDCTELKIFYCHLMVWLTNVINNQVDEGMYSTILPEIEKQGFPNELILFTGAPNYTYWGDMNFIQKGDKVHIAAYDINHINEDEIKRMFKSQYIINNQYILSLSQHII</sequence>
<proteinExistence type="predicted"/>
<dbReference type="EMBL" id="RDOM01000080">
    <property type="protein sequence ID" value="MBF4273982.1"/>
    <property type="molecule type" value="Genomic_DNA"/>
</dbReference>
<evidence type="ECO:0000313" key="2">
    <source>
        <dbReference type="Proteomes" id="UP000722957"/>
    </source>
</evidence>
<dbReference type="InterPro" id="IPR043776">
    <property type="entry name" value="DUF5718"/>
</dbReference>
<dbReference type="Pfam" id="PF18985">
    <property type="entry name" value="DUF5718"/>
    <property type="match status" value="1"/>
</dbReference>